<keyword evidence="1" id="KW-0547">Nucleotide-binding</keyword>
<keyword evidence="3" id="KW-0067">ATP-binding</keyword>
<dbReference type="Gene3D" id="2.40.100.10">
    <property type="entry name" value="Cyclophilin-like"/>
    <property type="match status" value="1"/>
</dbReference>
<evidence type="ECO:0000256" key="2">
    <source>
        <dbReference type="ARBA" id="ARBA00022801"/>
    </source>
</evidence>
<dbReference type="PANTHER" id="PTHR43309">
    <property type="entry name" value="5-OXOPROLINASE SUBUNIT C"/>
    <property type="match status" value="1"/>
</dbReference>
<evidence type="ECO:0000256" key="1">
    <source>
        <dbReference type="ARBA" id="ARBA00022741"/>
    </source>
</evidence>
<organism evidence="5 6">
    <name type="scientific">Pseudaeromonas paramecii</name>
    <dbReference type="NCBI Taxonomy" id="2138166"/>
    <lineage>
        <taxon>Bacteria</taxon>
        <taxon>Pseudomonadati</taxon>
        <taxon>Pseudomonadota</taxon>
        <taxon>Gammaproteobacteria</taxon>
        <taxon>Aeromonadales</taxon>
        <taxon>Aeromonadaceae</taxon>
        <taxon>Pseudaeromonas</taxon>
    </lineage>
</organism>
<dbReference type="EMBL" id="BAABFC010000001">
    <property type="protein sequence ID" value="GAA4493752.1"/>
    <property type="molecule type" value="Genomic_DNA"/>
</dbReference>
<proteinExistence type="predicted"/>
<dbReference type="InterPro" id="IPR029000">
    <property type="entry name" value="Cyclophilin-like_dom_sf"/>
</dbReference>
<gene>
    <name evidence="5" type="primary">pxpC</name>
    <name evidence="5" type="ORF">GCM10023095_04460</name>
</gene>
<feature type="domain" description="Carboxyltransferase" evidence="4">
    <location>
        <begin position="25"/>
        <end position="294"/>
    </location>
</feature>
<dbReference type="SUPFAM" id="SSF50891">
    <property type="entry name" value="Cyclophilin-like"/>
    <property type="match status" value="1"/>
</dbReference>
<evidence type="ECO:0000313" key="5">
    <source>
        <dbReference type="EMBL" id="GAA4493752.1"/>
    </source>
</evidence>
<sequence>MRRLILEQTGLLSSVQDGGRTGLRHLGIGRAGALDGLALQLANRLVGNLPAAPAIECLLGGLSLRFACDGWLALTGADCQARLDDTPVWPGWRTRFTAGQRLLLGRPRVGMCSYLALDGGVRQPQILGACAADLSGGLGAALVPGAELPLGAAQPLSEPLGILLPTPPNGLRFLPGPEWFWFSQAEPQLVRQAWQVSPQSNRMGLRLTGEPLVREAGEELRSHGLLPGVIQVPPDGQPIVLGCEAQTCGGYPRLGMVIRADLWRLGQLGPRQTVRLLPVSPRQAQQAWLRQQRYLARIELLLAKEADTRC</sequence>
<keyword evidence="2" id="KW-0378">Hydrolase</keyword>
<dbReference type="RefSeq" id="WP_345009622.1">
    <property type="nucleotide sequence ID" value="NZ_BAABFC010000001.1"/>
</dbReference>
<dbReference type="Pfam" id="PF02626">
    <property type="entry name" value="CT_A_B"/>
    <property type="match status" value="1"/>
</dbReference>
<name>A0ABP8PZ92_9GAMM</name>
<accession>A0ABP8PZ92</accession>
<dbReference type="Proteomes" id="UP001501321">
    <property type="component" value="Unassembled WGS sequence"/>
</dbReference>
<comment type="caution">
    <text evidence="5">The sequence shown here is derived from an EMBL/GenBank/DDBJ whole genome shotgun (WGS) entry which is preliminary data.</text>
</comment>
<dbReference type="InterPro" id="IPR003778">
    <property type="entry name" value="CT_A_B"/>
</dbReference>
<dbReference type="SMART" id="SM00797">
    <property type="entry name" value="AHS2"/>
    <property type="match status" value="1"/>
</dbReference>
<evidence type="ECO:0000256" key="3">
    <source>
        <dbReference type="ARBA" id="ARBA00022840"/>
    </source>
</evidence>
<keyword evidence="6" id="KW-1185">Reference proteome</keyword>
<dbReference type="PANTHER" id="PTHR43309:SF3">
    <property type="entry name" value="5-OXOPROLINASE SUBUNIT C"/>
    <property type="match status" value="1"/>
</dbReference>
<evidence type="ECO:0000259" key="4">
    <source>
        <dbReference type="SMART" id="SM00797"/>
    </source>
</evidence>
<reference evidence="6" key="1">
    <citation type="journal article" date="2019" name="Int. J. Syst. Evol. Microbiol.">
        <title>The Global Catalogue of Microorganisms (GCM) 10K type strain sequencing project: providing services to taxonomists for standard genome sequencing and annotation.</title>
        <authorList>
            <consortium name="The Broad Institute Genomics Platform"/>
            <consortium name="The Broad Institute Genome Sequencing Center for Infectious Disease"/>
            <person name="Wu L."/>
            <person name="Ma J."/>
        </authorList>
    </citation>
    <scope>NUCLEOTIDE SEQUENCE [LARGE SCALE GENOMIC DNA]</scope>
    <source>
        <strain evidence="6">JCM 32226</strain>
    </source>
</reference>
<dbReference type="InterPro" id="IPR052708">
    <property type="entry name" value="PxpC"/>
</dbReference>
<protein>
    <submittedName>
        <fullName evidence="5">5-oxoprolinase subunit PxpC</fullName>
    </submittedName>
</protein>
<dbReference type="NCBIfam" id="TIGR00724">
    <property type="entry name" value="urea_amlyse_rel"/>
    <property type="match status" value="1"/>
</dbReference>
<evidence type="ECO:0000313" key="6">
    <source>
        <dbReference type="Proteomes" id="UP001501321"/>
    </source>
</evidence>